<dbReference type="FunFam" id="3.30.499.10:FF:000007">
    <property type="entry name" value="3-isopropylmalate dehydratase large subunit"/>
    <property type="match status" value="1"/>
</dbReference>
<accession>A0A5J5L167</accession>
<evidence type="ECO:0000256" key="5">
    <source>
        <dbReference type="ARBA" id="ARBA00022485"/>
    </source>
</evidence>
<dbReference type="NCBIfam" id="TIGR00170">
    <property type="entry name" value="leuC"/>
    <property type="match status" value="1"/>
</dbReference>
<evidence type="ECO:0000256" key="9">
    <source>
        <dbReference type="ARBA" id="ARBA00023014"/>
    </source>
</evidence>
<feature type="binding site" evidence="12">
    <location>
        <position position="424"/>
    </location>
    <ligand>
        <name>[4Fe-4S] cluster</name>
        <dbReference type="ChEBI" id="CHEBI:49883"/>
    </ligand>
</feature>
<dbReference type="UniPathway" id="UPA00946"/>
<dbReference type="GO" id="GO:0009098">
    <property type="term" value="P:L-leucine biosynthetic process"/>
    <property type="evidence" value="ECO:0007669"/>
    <property type="project" value="UniProtKB-UniRule"/>
</dbReference>
<dbReference type="InterPro" id="IPR050067">
    <property type="entry name" value="IPM_dehydratase_rel_enz"/>
</dbReference>
<dbReference type="InterPro" id="IPR001030">
    <property type="entry name" value="Acoase/IPM_deHydtase_lsu_aba"/>
</dbReference>
<dbReference type="Gene3D" id="3.30.499.10">
    <property type="entry name" value="Aconitase, domain 3"/>
    <property type="match status" value="2"/>
</dbReference>
<feature type="domain" description="Aconitase/3-isopropylmalate dehydratase large subunit alpha/beta/alpha" evidence="14">
    <location>
        <begin position="23"/>
        <end position="474"/>
    </location>
</feature>
<dbReference type="InterPro" id="IPR015931">
    <property type="entry name" value="Acnase/IPM_dHydase_lsu_aba_1/3"/>
</dbReference>
<dbReference type="GO" id="GO:0051539">
    <property type="term" value="F:4 iron, 4 sulfur cluster binding"/>
    <property type="evidence" value="ECO:0007669"/>
    <property type="project" value="UniProtKB-KW"/>
</dbReference>
<comment type="pathway">
    <text evidence="3 12">Amino-acid biosynthesis; L-leucine biosynthesis; L-leucine from 3-methyl-2-oxobutanoate: step 2/4.</text>
</comment>
<dbReference type="RefSeq" id="WP_158032500.1">
    <property type="nucleotide sequence ID" value="NZ_ML708610.1"/>
</dbReference>
<evidence type="ECO:0000256" key="6">
    <source>
        <dbReference type="ARBA" id="ARBA00022605"/>
    </source>
</evidence>
<keyword evidence="4 12" id="KW-0432">Leucine biosynthesis</keyword>
<comment type="caution">
    <text evidence="15">The sequence shown here is derived from an EMBL/GenBank/DDBJ whole genome shotgun (WGS) entry which is preliminary data.</text>
</comment>
<organism evidence="15 16">
    <name type="scientific">Kocuria coralli</name>
    <dbReference type="NCBI Taxonomy" id="1461025"/>
    <lineage>
        <taxon>Bacteria</taxon>
        <taxon>Bacillati</taxon>
        <taxon>Actinomycetota</taxon>
        <taxon>Actinomycetes</taxon>
        <taxon>Micrococcales</taxon>
        <taxon>Micrococcaceae</taxon>
        <taxon>Kocuria</taxon>
    </lineage>
</organism>
<reference evidence="15 16" key="1">
    <citation type="submission" date="2019-05" db="EMBL/GenBank/DDBJ databases">
        <title>Kocuria coralli sp. nov., a novel actinobacterium isolated from coral reef seawater.</title>
        <authorList>
            <person name="Li J."/>
        </authorList>
    </citation>
    <scope>NUCLEOTIDE SEQUENCE [LARGE SCALE GENOMIC DNA]</scope>
    <source>
        <strain evidence="15 16">SCSIO 13007</strain>
    </source>
</reference>
<keyword evidence="10 12" id="KW-0456">Lyase</keyword>
<keyword evidence="7 12" id="KW-0479">Metal-binding</keyword>
<evidence type="ECO:0000256" key="11">
    <source>
        <dbReference type="ARBA" id="ARBA00023304"/>
    </source>
</evidence>
<feature type="region of interest" description="Disordered" evidence="13">
    <location>
        <begin position="477"/>
        <end position="498"/>
    </location>
</feature>
<dbReference type="PRINTS" id="PR00415">
    <property type="entry name" value="ACONITASE"/>
</dbReference>
<keyword evidence="6 12" id="KW-0028">Amino-acid biosynthesis</keyword>
<dbReference type="InterPro" id="IPR018136">
    <property type="entry name" value="Aconitase_4Fe-4S_BS"/>
</dbReference>
<dbReference type="InterPro" id="IPR004430">
    <property type="entry name" value="3-IsopropMal_deHydase_lsu"/>
</dbReference>
<dbReference type="PROSITE" id="PS00450">
    <property type="entry name" value="ACONITASE_1"/>
    <property type="match status" value="1"/>
</dbReference>
<dbReference type="OrthoDB" id="9802769at2"/>
<evidence type="ECO:0000256" key="10">
    <source>
        <dbReference type="ARBA" id="ARBA00023239"/>
    </source>
</evidence>
<keyword evidence="5 12" id="KW-0004">4Fe-4S</keyword>
<dbReference type="EC" id="4.2.1.33" evidence="12"/>
<evidence type="ECO:0000256" key="4">
    <source>
        <dbReference type="ARBA" id="ARBA00022430"/>
    </source>
</evidence>
<dbReference type="PANTHER" id="PTHR43822:SF9">
    <property type="entry name" value="3-ISOPROPYLMALATE DEHYDRATASE"/>
    <property type="match status" value="1"/>
</dbReference>
<feature type="compositionally biased region" description="Pro residues" evidence="13">
    <location>
        <begin position="487"/>
        <end position="498"/>
    </location>
</feature>
<keyword evidence="8 12" id="KW-0408">Iron</keyword>
<evidence type="ECO:0000256" key="8">
    <source>
        <dbReference type="ARBA" id="ARBA00023004"/>
    </source>
</evidence>
<comment type="function">
    <text evidence="2 12">Catalyzes the isomerization between 2-isopropylmalate and 3-isopropylmalate, via the formation of 2-isopropylmaleate.</text>
</comment>
<dbReference type="EMBL" id="SZWF01000001">
    <property type="protein sequence ID" value="KAA9395694.1"/>
    <property type="molecule type" value="Genomic_DNA"/>
</dbReference>
<dbReference type="Proteomes" id="UP000325957">
    <property type="component" value="Unassembled WGS sequence"/>
</dbReference>
<dbReference type="AlphaFoldDB" id="A0A5J5L167"/>
<comment type="catalytic activity">
    <reaction evidence="1 12">
        <text>(2R,3S)-3-isopropylmalate = (2S)-2-isopropylmalate</text>
        <dbReference type="Rhea" id="RHEA:32287"/>
        <dbReference type="ChEBI" id="CHEBI:1178"/>
        <dbReference type="ChEBI" id="CHEBI:35121"/>
        <dbReference type="EC" id="4.2.1.33"/>
    </reaction>
</comment>
<dbReference type="InterPro" id="IPR033941">
    <property type="entry name" value="IPMI_cat"/>
</dbReference>
<dbReference type="PANTHER" id="PTHR43822">
    <property type="entry name" value="HOMOACONITASE, MITOCHONDRIAL-RELATED"/>
    <property type="match status" value="1"/>
</dbReference>
<evidence type="ECO:0000313" key="16">
    <source>
        <dbReference type="Proteomes" id="UP000325957"/>
    </source>
</evidence>
<keyword evidence="11 12" id="KW-0100">Branched-chain amino acid biosynthesis</keyword>
<evidence type="ECO:0000256" key="3">
    <source>
        <dbReference type="ARBA" id="ARBA00004729"/>
    </source>
</evidence>
<dbReference type="InterPro" id="IPR036008">
    <property type="entry name" value="Aconitase_4Fe-4S_dom"/>
</dbReference>
<comment type="similarity">
    <text evidence="12">Belongs to the aconitase/IPM isomerase family. LeuC type 1 subfamily.</text>
</comment>
<dbReference type="HAMAP" id="MF_01026">
    <property type="entry name" value="LeuC_type1"/>
    <property type="match status" value="1"/>
</dbReference>
<name>A0A5J5L167_9MICC</name>
<sequence>MSSSPSPFTESVEPAAAPRTLAEKVWAAHLVRQGQDGRPDLLYIDLHLIHEVTSPQAFEGLRLAGRQLRRVDLTLGTEDHNTPTQDIFQRIADETSRKQIETLRSNAEEFGVRLHPLGDDEQGIVHVVGPQLGVTMPGMTVVCGDSHTSTHGAFGALAFGIGTSEVEHVMATQTLPLVPFKTMSIRVDGHLRPGVSSKDIILAVIAKIGTGGGQGYVLEYRGSAIEELSMEARMTICNMSIEAGARAGMIAPDETTFEYVKGRPHAPQGADWDEAVEYWRSLRTDDGATFDAEVVIDADELEPFVTWGTNPGQGVSLSGSVPDPEDFAEENDKAAAQRALQYMDLDPGTPMKEIPVDVVFLGSCTNSRIEDLRLASEIVKGRTKAPNVTMMVVPGSQKVRLQAEQEGLDRVFKDFGADWRFAGCSMCLGMNPDQLQPGQRCASTSNRNFEGRQGKGGRTHLVSPVVAAATAVRGTLSAPSDLEPAGAPSPVPAEPVAV</sequence>
<dbReference type="UniPathway" id="UPA00048">
    <property type="reaction ID" value="UER00071"/>
</dbReference>
<evidence type="ECO:0000256" key="7">
    <source>
        <dbReference type="ARBA" id="ARBA00022723"/>
    </source>
</evidence>
<proteinExistence type="inferred from homology"/>
<gene>
    <name evidence="12 15" type="primary">leuC</name>
    <name evidence="15" type="ORF">FCK90_01410</name>
</gene>
<evidence type="ECO:0000256" key="12">
    <source>
        <dbReference type="HAMAP-Rule" id="MF_01026"/>
    </source>
</evidence>
<dbReference type="NCBIfam" id="NF004016">
    <property type="entry name" value="PRK05478.1"/>
    <property type="match status" value="1"/>
</dbReference>
<dbReference type="NCBIfam" id="NF009116">
    <property type="entry name" value="PRK12466.1"/>
    <property type="match status" value="1"/>
</dbReference>
<evidence type="ECO:0000256" key="2">
    <source>
        <dbReference type="ARBA" id="ARBA00002695"/>
    </source>
</evidence>
<evidence type="ECO:0000313" key="15">
    <source>
        <dbReference type="EMBL" id="KAA9395694.1"/>
    </source>
</evidence>
<keyword evidence="16" id="KW-1185">Reference proteome</keyword>
<keyword evidence="9 12" id="KW-0411">Iron-sulfur</keyword>
<dbReference type="GO" id="GO:0046872">
    <property type="term" value="F:metal ion binding"/>
    <property type="evidence" value="ECO:0007669"/>
    <property type="project" value="UniProtKB-KW"/>
</dbReference>
<evidence type="ECO:0000256" key="13">
    <source>
        <dbReference type="SAM" id="MobiDB-lite"/>
    </source>
</evidence>
<feature type="region of interest" description="Disordered" evidence="13">
    <location>
        <begin position="436"/>
        <end position="458"/>
    </location>
</feature>
<evidence type="ECO:0000256" key="1">
    <source>
        <dbReference type="ARBA" id="ARBA00000491"/>
    </source>
</evidence>
<comment type="cofactor">
    <cofactor evidence="12">
        <name>[4Fe-4S] cluster</name>
        <dbReference type="ChEBI" id="CHEBI:49883"/>
    </cofactor>
    <text evidence="12">Binds 1 [4Fe-4S] cluster per subunit.</text>
</comment>
<feature type="binding site" evidence="12">
    <location>
        <position position="427"/>
    </location>
    <ligand>
        <name>[4Fe-4S] cluster</name>
        <dbReference type="ChEBI" id="CHEBI:49883"/>
    </ligand>
</feature>
<dbReference type="PROSITE" id="PS01244">
    <property type="entry name" value="ACONITASE_2"/>
    <property type="match status" value="1"/>
</dbReference>
<dbReference type="SUPFAM" id="SSF53732">
    <property type="entry name" value="Aconitase iron-sulfur domain"/>
    <property type="match status" value="1"/>
</dbReference>
<evidence type="ECO:0000259" key="14">
    <source>
        <dbReference type="Pfam" id="PF00330"/>
    </source>
</evidence>
<feature type="binding site" evidence="12">
    <location>
        <position position="364"/>
    </location>
    <ligand>
        <name>[4Fe-4S] cluster</name>
        <dbReference type="ChEBI" id="CHEBI:49883"/>
    </ligand>
</feature>
<protein>
    <recommendedName>
        <fullName evidence="12">3-isopropylmalate dehydratase large subunit</fullName>
        <ecNumber evidence="12">4.2.1.33</ecNumber>
    </recommendedName>
    <alternativeName>
        <fullName evidence="12">Alpha-IPM isomerase</fullName>
        <shortName evidence="12">IPMI</shortName>
    </alternativeName>
    <alternativeName>
        <fullName evidence="12">Isopropylmalate isomerase</fullName>
    </alternativeName>
</protein>
<feature type="compositionally biased region" description="Polar residues" evidence="13">
    <location>
        <begin position="436"/>
        <end position="448"/>
    </location>
</feature>
<dbReference type="CDD" id="cd01583">
    <property type="entry name" value="IPMI"/>
    <property type="match status" value="1"/>
</dbReference>
<dbReference type="GO" id="GO:0003861">
    <property type="term" value="F:3-isopropylmalate dehydratase activity"/>
    <property type="evidence" value="ECO:0007669"/>
    <property type="project" value="UniProtKB-UniRule"/>
</dbReference>
<dbReference type="Pfam" id="PF00330">
    <property type="entry name" value="Aconitase"/>
    <property type="match status" value="1"/>
</dbReference>
<comment type="subunit">
    <text evidence="12">Heterodimer of LeuC and LeuD.</text>
</comment>